<dbReference type="FunFam" id="2.40.70.10:FF:000013">
    <property type="entry name" value="Aspartyl protease AED1"/>
    <property type="match status" value="1"/>
</dbReference>
<sequence length="536" mass="58596">MKWVPELKQNRYLNNVDIHLHQGCNENLRSRFETSSQPKPNYNSKPPICISYKSPLFGTNLEAPLALVKEFDEMRLIFSLIFTLLLARSSSVRVIQEVDQLKHTALHLPLYHVKGRHDSDQTSETPLPFSEALALDRTRVMFLNSRLEKKNLTAAHPIVKSRGSGRLIDQKSVDVPLNPGLSLGIANYYTKVGLGTPPTYYPVVVDTGSSFSWIQCAPCKVYCHPQIGPYFNPSTSRTYQKLSCDARQCSALEVATLNNPGCTSSNVCVYVTTYGDMSTSIGYLSQDSLSLGSGQALSNFVFGCGQDNEGLFGKSAGLFGLARNNLSMFSQLSTKYGNIFSYCLPTNTPVGKIGSGGFLSIGKTSSSSKKFTPMLSEPRDPTLYYLKLSAISVAGRKLGVAASDYSVPTVIDSGTTISRLTTSVYKALRRELVRIISSKYRVTEAYSILDACFKGSFDEISKIVPTVQLIFQGGADLDLTPHNVIIEVENGTTCLGFASNSGLSDFAIIGNQQQQTFEVLYDLSNSRIGFATGGCQ</sequence>
<protein>
    <submittedName>
        <fullName evidence="4">Eukaryotic aspartyl protease family protein</fullName>
    </submittedName>
</protein>
<gene>
    <name evidence="4" type="ORF">Adt_36525</name>
</gene>
<comment type="similarity">
    <text evidence="1">Belongs to the peptidase A1 family.</text>
</comment>
<feature type="active site" evidence="2">
    <location>
        <position position="206"/>
    </location>
</feature>
<dbReference type="GO" id="GO:0006508">
    <property type="term" value="P:proteolysis"/>
    <property type="evidence" value="ECO:0007669"/>
    <property type="project" value="UniProtKB-KW"/>
</dbReference>
<evidence type="ECO:0000313" key="5">
    <source>
        <dbReference type="Proteomes" id="UP001604336"/>
    </source>
</evidence>
<evidence type="ECO:0000256" key="1">
    <source>
        <dbReference type="ARBA" id="ARBA00007447"/>
    </source>
</evidence>
<evidence type="ECO:0000313" key="4">
    <source>
        <dbReference type="EMBL" id="KAL2475789.1"/>
    </source>
</evidence>
<dbReference type="PROSITE" id="PS51767">
    <property type="entry name" value="PEPTIDASE_A1"/>
    <property type="match status" value="1"/>
</dbReference>
<dbReference type="Pfam" id="PF14541">
    <property type="entry name" value="TAXi_C"/>
    <property type="match status" value="1"/>
</dbReference>
<dbReference type="Proteomes" id="UP001604336">
    <property type="component" value="Unassembled WGS sequence"/>
</dbReference>
<dbReference type="SUPFAM" id="SSF50630">
    <property type="entry name" value="Acid proteases"/>
    <property type="match status" value="1"/>
</dbReference>
<keyword evidence="5" id="KW-1185">Reference proteome</keyword>
<evidence type="ECO:0000259" key="3">
    <source>
        <dbReference type="PROSITE" id="PS51767"/>
    </source>
</evidence>
<dbReference type="FunFam" id="2.40.70.10:FF:000031">
    <property type="entry name" value="Aspartyl protease AED1"/>
    <property type="match status" value="1"/>
</dbReference>
<dbReference type="PROSITE" id="PS00141">
    <property type="entry name" value="ASP_PROTEASE"/>
    <property type="match status" value="1"/>
</dbReference>
<dbReference type="Gene3D" id="2.40.70.10">
    <property type="entry name" value="Acid Proteases"/>
    <property type="match status" value="2"/>
</dbReference>
<keyword evidence="4" id="KW-0645">Protease</keyword>
<dbReference type="EMBL" id="JBFOLK010000011">
    <property type="protein sequence ID" value="KAL2475789.1"/>
    <property type="molecule type" value="Genomic_DNA"/>
</dbReference>
<dbReference type="InterPro" id="IPR001461">
    <property type="entry name" value="Aspartic_peptidase_A1"/>
</dbReference>
<feature type="domain" description="Peptidase A1" evidence="3">
    <location>
        <begin position="188"/>
        <end position="531"/>
    </location>
</feature>
<name>A0ABD1QHS9_9LAMI</name>
<evidence type="ECO:0000256" key="2">
    <source>
        <dbReference type="PIRSR" id="PIRSR601461-1"/>
    </source>
</evidence>
<dbReference type="InterPro" id="IPR032861">
    <property type="entry name" value="TAXi_N"/>
</dbReference>
<organism evidence="4 5">
    <name type="scientific">Abeliophyllum distichum</name>
    <dbReference type="NCBI Taxonomy" id="126358"/>
    <lineage>
        <taxon>Eukaryota</taxon>
        <taxon>Viridiplantae</taxon>
        <taxon>Streptophyta</taxon>
        <taxon>Embryophyta</taxon>
        <taxon>Tracheophyta</taxon>
        <taxon>Spermatophyta</taxon>
        <taxon>Magnoliopsida</taxon>
        <taxon>eudicotyledons</taxon>
        <taxon>Gunneridae</taxon>
        <taxon>Pentapetalae</taxon>
        <taxon>asterids</taxon>
        <taxon>lamiids</taxon>
        <taxon>Lamiales</taxon>
        <taxon>Oleaceae</taxon>
        <taxon>Forsythieae</taxon>
        <taxon>Abeliophyllum</taxon>
    </lineage>
</organism>
<accession>A0ABD1QHS9</accession>
<dbReference type="InterPro" id="IPR001969">
    <property type="entry name" value="Aspartic_peptidase_AS"/>
</dbReference>
<dbReference type="GO" id="GO:0008233">
    <property type="term" value="F:peptidase activity"/>
    <property type="evidence" value="ECO:0007669"/>
    <property type="project" value="UniProtKB-KW"/>
</dbReference>
<dbReference type="InterPro" id="IPR032799">
    <property type="entry name" value="TAXi_C"/>
</dbReference>
<dbReference type="AlphaFoldDB" id="A0ABD1QHS9"/>
<dbReference type="PANTHER" id="PTHR13683:SF809">
    <property type="entry name" value="PEPTIDASE A1 DOMAIN-CONTAINING PROTEIN"/>
    <property type="match status" value="1"/>
</dbReference>
<proteinExistence type="inferred from homology"/>
<feature type="active site" evidence="2">
    <location>
        <position position="412"/>
    </location>
</feature>
<comment type="caution">
    <text evidence="4">The sequence shown here is derived from an EMBL/GenBank/DDBJ whole genome shotgun (WGS) entry which is preliminary data.</text>
</comment>
<dbReference type="InterPro" id="IPR021109">
    <property type="entry name" value="Peptidase_aspartic_dom_sf"/>
</dbReference>
<dbReference type="Pfam" id="PF14543">
    <property type="entry name" value="TAXi_N"/>
    <property type="match status" value="1"/>
</dbReference>
<dbReference type="PANTHER" id="PTHR13683">
    <property type="entry name" value="ASPARTYL PROTEASES"/>
    <property type="match status" value="1"/>
</dbReference>
<dbReference type="InterPro" id="IPR033121">
    <property type="entry name" value="PEPTIDASE_A1"/>
</dbReference>
<reference evidence="5" key="1">
    <citation type="submission" date="2024-07" db="EMBL/GenBank/DDBJ databases">
        <title>Two chromosome-level genome assemblies of Korean endemic species Abeliophyllum distichum and Forsythia ovata (Oleaceae).</title>
        <authorList>
            <person name="Jang H."/>
        </authorList>
    </citation>
    <scope>NUCLEOTIDE SEQUENCE [LARGE SCALE GENOMIC DNA]</scope>
</reference>
<keyword evidence="4" id="KW-0378">Hydrolase</keyword>